<dbReference type="InterPro" id="IPR003016">
    <property type="entry name" value="2-oxoA_DH_lipoyl-BS"/>
</dbReference>
<accession>A0A518V9Y1</accession>
<dbReference type="PROSITE" id="PS50968">
    <property type="entry name" value="BIOTINYL_LIPOYL"/>
    <property type="match status" value="1"/>
</dbReference>
<evidence type="ECO:0000256" key="1">
    <source>
        <dbReference type="ARBA" id="ARBA00001938"/>
    </source>
</evidence>
<dbReference type="SUPFAM" id="SSF51230">
    <property type="entry name" value="Single hybrid motif"/>
    <property type="match status" value="1"/>
</dbReference>
<feature type="region of interest" description="Disordered" evidence="7">
    <location>
        <begin position="78"/>
        <end position="128"/>
    </location>
</feature>
<dbReference type="PROSITE" id="PS51826">
    <property type="entry name" value="PSBD"/>
    <property type="match status" value="2"/>
</dbReference>
<feature type="domain" description="Lipoyl-binding" evidence="8">
    <location>
        <begin position="2"/>
        <end position="77"/>
    </location>
</feature>
<comment type="cofactor">
    <cofactor evidence="1 6">
        <name>(R)-lipoate</name>
        <dbReference type="ChEBI" id="CHEBI:83088"/>
    </cofactor>
</comment>
<sequence>MATGIFMPKLSMTMETGTILQWFKKEGELVEEGDLLLEVMTDKINIEVEAYASGTLLKIYDDVNAVVPVQQIIGYIGDPDEKVPNTPPVVDAEEASADVSEADEEIQVESGASHSGVDSGKVRATPAARRLSRENQVVLHDVEGRGANGRIHAADVEAYAKGEQGPKATPLAKKIAAGTGVQLNTIQGSGANGKITKEDVLGATPNDLQSVTNSGVANGAQASQVTPSVETTRVKLEGMRKVISDRMVKSVTTAPHVTLVTEVDMSNAIQLRKSLLPIIESQTGYRLSYTEIIMKAVAMALRKHPHMNASLEGDYIVYKQEVNTGLAVSVPNGLMVPIVKHADQKGLAELTAECKVLGRLARESKLMPDQMQGGSFTISNLGMYDIDAFTPIINQPEIAILGVGRIAEKAVGVNGELKLRPMMTLSLSFDHRIVDGAPSAEFLQTIKRSLEEPYQLLV</sequence>
<keyword evidence="3 6" id="KW-0808">Transferase</keyword>
<feature type="domain" description="Peripheral subunit-binding (PSBD)" evidence="9">
    <location>
        <begin position="167"/>
        <end position="204"/>
    </location>
</feature>
<dbReference type="GO" id="GO:0005737">
    <property type="term" value="C:cytoplasm"/>
    <property type="evidence" value="ECO:0007669"/>
    <property type="project" value="TreeGrafter"/>
</dbReference>
<dbReference type="InterPro" id="IPR011053">
    <property type="entry name" value="Single_hybrid_motif"/>
</dbReference>
<evidence type="ECO:0000256" key="6">
    <source>
        <dbReference type="RuleBase" id="RU003423"/>
    </source>
</evidence>
<keyword evidence="11" id="KW-1185">Reference proteome</keyword>
<dbReference type="PROSITE" id="PS00189">
    <property type="entry name" value="LIPOYL"/>
    <property type="match status" value="1"/>
</dbReference>
<dbReference type="Gene3D" id="3.30.559.10">
    <property type="entry name" value="Chloramphenicol acetyltransferase-like domain"/>
    <property type="match status" value="1"/>
</dbReference>
<dbReference type="InterPro" id="IPR036625">
    <property type="entry name" value="E3-bd_dom_sf"/>
</dbReference>
<dbReference type="SUPFAM" id="SSF52777">
    <property type="entry name" value="CoA-dependent acyltransferases"/>
    <property type="match status" value="1"/>
</dbReference>
<dbReference type="InterPro" id="IPR000089">
    <property type="entry name" value="Biotin_lipoyl"/>
</dbReference>
<dbReference type="PANTHER" id="PTHR43178">
    <property type="entry name" value="DIHYDROLIPOAMIDE ACETYLTRANSFERASE COMPONENT OF PYRUVATE DEHYDROGENASE COMPLEX"/>
    <property type="match status" value="1"/>
</dbReference>
<evidence type="ECO:0000313" key="10">
    <source>
        <dbReference type="EMBL" id="QDX93805.1"/>
    </source>
</evidence>
<dbReference type="PANTHER" id="PTHR43178:SF5">
    <property type="entry name" value="LIPOAMIDE ACYLTRANSFERASE COMPONENT OF BRANCHED-CHAIN ALPHA-KETO ACID DEHYDROGENASE COMPLEX, MITOCHONDRIAL"/>
    <property type="match status" value="1"/>
</dbReference>
<dbReference type="Pfam" id="PF00198">
    <property type="entry name" value="2-oxoacid_dh"/>
    <property type="match status" value="1"/>
</dbReference>
<gene>
    <name evidence="10" type="ORF">EEL30_16815</name>
</gene>
<evidence type="ECO:0000313" key="11">
    <source>
        <dbReference type="Proteomes" id="UP000319432"/>
    </source>
</evidence>
<dbReference type="GO" id="GO:0031405">
    <property type="term" value="F:lipoic acid binding"/>
    <property type="evidence" value="ECO:0007669"/>
    <property type="project" value="TreeGrafter"/>
</dbReference>
<dbReference type="Pfam" id="PF02817">
    <property type="entry name" value="E3_binding"/>
    <property type="match status" value="2"/>
</dbReference>
<keyword evidence="4 6" id="KW-0450">Lipoyl</keyword>
<proteinExistence type="inferred from homology"/>
<dbReference type="OrthoDB" id="9805770at2"/>
<dbReference type="GO" id="GO:0016407">
    <property type="term" value="F:acetyltransferase activity"/>
    <property type="evidence" value="ECO:0007669"/>
    <property type="project" value="TreeGrafter"/>
</dbReference>
<evidence type="ECO:0000256" key="4">
    <source>
        <dbReference type="ARBA" id="ARBA00022823"/>
    </source>
</evidence>
<dbReference type="SUPFAM" id="SSF47005">
    <property type="entry name" value="Peripheral subunit-binding domain of 2-oxo acid dehydrogenase complex"/>
    <property type="match status" value="2"/>
</dbReference>
<evidence type="ECO:0000259" key="8">
    <source>
        <dbReference type="PROSITE" id="PS50968"/>
    </source>
</evidence>
<dbReference type="CDD" id="cd06849">
    <property type="entry name" value="lipoyl_domain"/>
    <property type="match status" value="1"/>
</dbReference>
<dbReference type="InterPro" id="IPR004167">
    <property type="entry name" value="PSBD"/>
</dbReference>
<dbReference type="Proteomes" id="UP000319432">
    <property type="component" value="Chromosome"/>
</dbReference>
<dbReference type="AlphaFoldDB" id="A0A518V9Y1"/>
<protein>
    <recommendedName>
        <fullName evidence="6">Dihydrolipoamide acetyltransferase component of pyruvate dehydrogenase complex</fullName>
        <ecNumber evidence="6">2.3.1.-</ecNumber>
    </recommendedName>
</protein>
<evidence type="ECO:0000256" key="3">
    <source>
        <dbReference type="ARBA" id="ARBA00022679"/>
    </source>
</evidence>
<comment type="similarity">
    <text evidence="2 6">Belongs to the 2-oxoacid dehydrogenase family.</text>
</comment>
<name>A0A518V9Y1_BRELA</name>
<dbReference type="Pfam" id="PF00364">
    <property type="entry name" value="Biotin_lipoyl"/>
    <property type="match status" value="1"/>
</dbReference>
<reference evidence="10 11" key="1">
    <citation type="submission" date="2018-11" db="EMBL/GenBank/DDBJ databases">
        <title>Phylogenetic determinants of toxin gene distribution in genomes of Brevibacillus laterosporus.</title>
        <authorList>
            <person name="Glare T.R."/>
            <person name="Durrant A."/>
            <person name="Berry C."/>
            <person name="Palma L."/>
            <person name="Ormskirk M."/>
            <person name="Cox M.O."/>
        </authorList>
    </citation>
    <scope>NUCLEOTIDE SEQUENCE [LARGE SCALE GENOMIC DNA]</scope>
    <source>
        <strain evidence="10 11">1821L</strain>
    </source>
</reference>
<dbReference type="InterPro" id="IPR050743">
    <property type="entry name" value="2-oxoacid_DH_E2_comp"/>
</dbReference>
<evidence type="ECO:0000259" key="9">
    <source>
        <dbReference type="PROSITE" id="PS51826"/>
    </source>
</evidence>
<evidence type="ECO:0000256" key="5">
    <source>
        <dbReference type="ARBA" id="ARBA00023315"/>
    </source>
</evidence>
<dbReference type="Gene3D" id="2.40.50.100">
    <property type="match status" value="1"/>
</dbReference>
<organism evidence="10 11">
    <name type="scientific">Brevibacillus laterosporus</name>
    <name type="common">Bacillus laterosporus</name>
    <dbReference type="NCBI Taxonomy" id="1465"/>
    <lineage>
        <taxon>Bacteria</taxon>
        <taxon>Bacillati</taxon>
        <taxon>Bacillota</taxon>
        <taxon>Bacilli</taxon>
        <taxon>Bacillales</taxon>
        <taxon>Paenibacillaceae</taxon>
        <taxon>Brevibacillus</taxon>
    </lineage>
</organism>
<feature type="compositionally biased region" description="Acidic residues" evidence="7">
    <location>
        <begin position="91"/>
        <end position="107"/>
    </location>
</feature>
<evidence type="ECO:0000256" key="2">
    <source>
        <dbReference type="ARBA" id="ARBA00007317"/>
    </source>
</evidence>
<dbReference type="InterPro" id="IPR023213">
    <property type="entry name" value="CAT-like_dom_sf"/>
</dbReference>
<evidence type="ECO:0000256" key="7">
    <source>
        <dbReference type="SAM" id="MobiDB-lite"/>
    </source>
</evidence>
<dbReference type="FunFam" id="3.30.559.10:FF:000007">
    <property type="entry name" value="Dihydrolipoamide acetyltransferase component of pyruvate dehydrogenase complex"/>
    <property type="match status" value="1"/>
</dbReference>
<feature type="domain" description="Peripheral subunit-binding (PSBD)" evidence="9">
    <location>
        <begin position="123"/>
        <end position="160"/>
    </location>
</feature>
<dbReference type="Gene3D" id="4.10.320.10">
    <property type="entry name" value="E3-binding domain"/>
    <property type="match status" value="2"/>
</dbReference>
<dbReference type="EMBL" id="CP033464">
    <property type="protein sequence ID" value="QDX93805.1"/>
    <property type="molecule type" value="Genomic_DNA"/>
</dbReference>
<dbReference type="InterPro" id="IPR001078">
    <property type="entry name" value="2-oxoacid_DH_actylTfrase"/>
</dbReference>
<keyword evidence="5 6" id="KW-0012">Acyltransferase</keyword>
<dbReference type="EC" id="2.3.1.-" evidence="6"/>